<dbReference type="InterPro" id="IPR016035">
    <property type="entry name" value="Acyl_Trfase/lysoPLipase"/>
</dbReference>
<feature type="domain" description="Carrier" evidence="6">
    <location>
        <begin position="1497"/>
        <end position="1572"/>
    </location>
</feature>
<dbReference type="Gene3D" id="1.10.1200.10">
    <property type="entry name" value="ACP-like"/>
    <property type="match status" value="1"/>
</dbReference>
<dbReference type="SMART" id="SM00823">
    <property type="entry name" value="PKS_PP"/>
    <property type="match status" value="1"/>
</dbReference>
<accession>A0A4R5A1G5</accession>
<protein>
    <submittedName>
        <fullName evidence="9">SDR family NAD(P)-dependent oxidoreductase</fullName>
    </submittedName>
</protein>
<dbReference type="SMART" id="SM00826">
    <property type="entry name" value="PKS_DH"/>
    <property type="match status" value="1"/>
</dbReference>
<dbReference type="InterPro" id="IPR057326">
    <property type="entry name" value="KR_dom"/>
</dbReference>
<feature type="active site" description="Proton donor; for dehydratase activity" evidence="5">
    <location>
        <position position="1015"/>
    </location>
</feature>
<keyword evidence="1" id="KW-0596">Phosphopantetheine</keyword>
<dbReference type="InterPro" id="IPR050091">
    <property type="entry name" value="PKS_NRPS_Biosynth_Enz"/>
</dbReference>
<dbReference type="SUPFAM" id="SSF53901">
    <property type="entry name" value="Thiolase-like"/>
    <property type="match status" value="2"/>
</dbReference>
<dbReference type="InterPro" id="IPR014031">
    <property type="entry name" value="Ketoacyl_synth_C"/>
</dbReference>
<dbReference type="PROSITE" id="PS00012">
    <property type="entry name" value="PHOSPHOPANTETHEINE"/>
    <property type="match status" value="1"/>
</dbReference>
<dbReference type="Gene3D" id="3.30.70.3290">
    <property type="match status" value="1"/>
</dbReference>
<dbReference type="InterPro" id="IPR036291">
    <property type="entry name" value="NAD(P)-bd_dom_sf"/>
</dbReference>
<organism evidence="9 10">
    <name type="scientific">Actinomadura rubrisoli</name>
    <dbReference type="NCBI Taxonomy" id="2530368"/>
    <lineage>
        <taxon>Bacteria</taxon>
        <taxon>Bacillati</taxon>
        <taxon>Actinomycetota</taxon>
        <taxon>Actinomycetes</taxon>
        <taxon>Streptosporangiales</taxon>
        <taxon>Thermomonosporaceae</taxon>
        <taxon>Actinomadura</taxon>
    </lineage>
</organism>
<dbReference type="Proteomes" id="UP000294513">
    <property type="component" value="Unassembled WGS sequence"/>
</dbReference>
<dbReference type="Pfam" id="PF00698">
    <property type="entry name" value="Acyl_transf_1"/>
    <property type="match status" value="1"/>
</dbReference>
<dbReference type="PROSITE" id="PS52019">
    <property type="entry name" value="PKS_MFAS_DH"/>
    <property type="match status" value="1"/>
</dbReference>
<feature type="domain" description="Ketosynthase family 3 (KS3)" evidence="7">
    <location>
        <begin position="1"/>
        <end position="367"/>
    </location>
</feature>
<dbReference type="EMBL" id="SMKU01000497">
    <property type="protein sequence ID" value="TDD63352.1"/>
    <property type="molecule type" value="Genomic_DNA"/>
</dbReference>
<dbReference type="InterPro" id="IPR006162">
    <property type="entry name" value="Ppantetheine_attach_site"/>
</dbReference>
<dbReference type="PROSITE" id="PS00606">
    <property type="entry name" value="KS3_1"/>
    <property type="match status" value="1"/>
</dbReference>
<dbReference type="SMART" id="SM00822">
    <property type="entry name" value="PKS_KR"/>
    <property type="match status" value="1"/>
</dbReference>
<keyword evidence="3" id="KW-0808">Transferase</keyword>
<dbReference type="Pfam" id="PF00109">
    <property type="entry name" value="ketoacyl-synt"/>
    <property type="match status" value="2"/>
</dbReference>
<comment type="caution">
    <text evidence="9">The sequence shown here is derived from an EMBL/GenBank/DDBJ whole genome shotgun (WGS) entry which is preliminary data.</text>
</comment>
<dbReference type="InterPro" id="IPR016039">
    <property type="entry name" value="Thiolase-like"/>
</dbReference>
<dbReference type="InterPro" id="IPR020806">
    <property type="entry name" value="PKS_PP-bd"/>
</dbReference>
<dbReference type="InterPro" id="IPR036736">
    <property type="entry name" value="ACP-like_sf"/>
</dbReference>
<dbReference type="PANTHER" id="PTHR43775">
    <property type="entry name" value="FATTY ACID SYNTHASE"/>
    <property type="match status" value="1"/>
</dbReference>
<dbReference type="RefSeq" id="WP_131903300.1">
    <property type="nucleotide sequence ID" value="NZ_SMKU01000497.1"/>
</dbReference>
<dbReference type="FunFam" id="3.40.47.10:FF:000019">
    <property type="entry name" value="Polyketide synthase type I"/>
    <property type="match status" value="1"/>
</dbReference>
<dbReference type="PANTHER" id="PTHR43775:SF51">
    <property type="entry name" value="INACTIVE PHENOLPHTHIOCEROL SYNTHESIS POLYKETIDE SYNTHASE TYPE I PKS1-RELATED"/>
    <property type="match status" value="1"/>
</dbReference>
<dbReference type="SUPFAM" id="SSF51735">
    <property type="entry name" value="NAD(P)-binding Rossmann-fold domains"/>
    <property type="match status" value="2"/>
</dbReference>
<dbReference type="SMART" id="SM01294">
    <property type="entry name" value="PKS_PP_betabranch"/>
    <property type="match status" value="1"/>
</dbReference>
<dbReference type="Pfam" id="PF08659">
    <property type="entry name" value="KR"/>
    <property type="match status" value="1"/>
</dbReference>
<evidence type="ECO:0000256" key="1">
    <source>
        <dbReference type="ARBA" id="ARBA00022450"/>
    </source>
</evidence>
<keyword evidence="10" id="KW-1185">Reference proteome</keyword>
<dbReference type="Pfam" id="PF14765">
    <property type="entry name" value="PS-DH"/>
    <property type="match status" value="1"/>
</dbReference>
<evidence type="ECO:0000256" key="2">
    <source>
        <dbReference type="ARBA" id="ARBA00022553"/>
    </source>
</evidence>
<dbReference type="InterPro" id="IPR018201">
    <property type="entry name" value="Ketoacyl_synth_AS"/>
</dbReference>
<dbReference type="InterPro" id="IPR013968">
    <property type="entry name" value="PKS_KR"/>
</dbReference>
<dbReference type="InterPro" id="IPR014043">
    <property type="entry name" value="Acyl_transferase_dom"/>
</dbReference>
<dbReference type="InterPro" id="IPR049551">
    <property type="entry name" value="PKS_DH_C"/>
</dbReference>
<dbReference type="SUPFAM" id="SSF55048">
    <property type="entry name" value="Probable ACP-binding domain of malonyl-CoA ACP transacylase"/>
    <property type="match status" value="1"/>
</dbReference>
<dbReference type="Gene3D" id="3.40.47.10">
    <property type="match status" value="2"/>
</dbReference>
<dbReference type="InterPro" id="IPR055123">
    <property type="entry name" value="SpnB-like_Rossmann"/>
</dbReference>
<dbReference type="Pfam" id="PF16197">
    <property type="entry name" value="KAsynt_C_assoc"/>
    <property type="match status" value="1"/>
</dbReference>
<dbReference type="OrthoDB" id="4537517at2"/>
<dbReference type="PROSITE" id="PS50075">
    <property type="entry name" value="CARRIER"/>
    <property type="match status" value="1"/>
</dbReference>
<dbReference type="Pfam" id="PF02801">
    <property type="entry name" value="Ketoacyl-synt_C"/>
    <property type="match status" value="1"/>
</dbReference>
<feature type="non-terminal residue" evidence="9">
    <location>
        <position position="1695"/>
    </location>
</feature>
<dbReference type="InterPro" id="IPR032821">
    <property type="entry name" value="PKS_assoc"/>
</dbReference>
<evidence type="ECO:0000313" key="9">
    <source>
        <dbReference type="EMBL" id="TDD63352.1"/>
    </source>
</evidence>
<dbReference type="Pfam" id="PF22953">
    <property type="entry name" value="SpnB_Rossmann"/>
    <property type="match status" value="1"/>
</dbReference>
<dbReference type="InterPro" id="IPR042104">
    <property type="entry name" value="PKS_dehydratase_sf"/>
</dbReference>
<evidence type="ECO:0000259" key="7">
    <source>
        <dbReference type="PROSITE" id="PS52004"/>
    </source>
</evidence>
<evidence type="ECO:0000259" key="6">
    <source>
        <dbReference type="PROSITE" id="PS50075"/>
    </source>
</evidence>
<evidence type="ECO:0000313" key="10">
    <source>
        <dbReference type="Proteomes" id="UP000294513"/>
    </source>
</evidence>
<feature type="non-terminal residue" evidence="9">
    <location>
        <position position="1"/>
    </location>
</feature>
<dbReference type="SMART" id="SM00827">
    <property type="entry name" value="PKS_AT"/>
    <property type="match status" value="1"/>
</dbReference>
<dbReference type="GO" id="GO:0006633">
    <property type="term" value="P:fatty acid biosynthetic process"/>
    <property type="evidence" value="ECO:0007669"/>
    <property type="project" value="InterPro"/>
</dbReference>
<dbReference type="Pfam" id="PF21089">
    <property type="entry name" value="PKS_DH_N"/>
    <property type="match status" value="1"/>
</dbReference>
<dbReference type="GO" id="GO:0004312">
    <property type="term" value="F:fatty acid synthase activity"/>
    <property type="evidence" value="ECO:0007669"/>
    <property type="project" value="TreeGrafter"/>
</dbReference>
<dbReference type="InterPro" id="IPR016036">
    <property type="entry name" value="Malonyl_transacylase_ACP-bd"/>
</dbReference>
<gene>
    <name evidence="9" type="ORF">E1298_43885</name>
</gene>
<dbReference type="InterPro" id="IPR001227">
    <property type="entry name" value="Ac_transferase_dom_sf"/>
</dbReference>
<dbReference type="InterPro" id="IPR014030">
    <property type="entry name" value="Ketoacyl_synth_N"/>
</dbReference>
<dbReference type="CDD" id="cd00833">
    <property type="entry name" value="PKS"/>
    <property type="match status" value="1"/>
</dbReference>
<dbReference type="InterPro" id="IPR020807">
    <property type="entry name" value="PKS_DH"/>
</dbReference>
<dbReference type="SUPFAM" id="SSF47336">
    <property type="entry name" value="ACP-like"/>
    <property type="match status" value="1"/>
</dbReference>
<dbReference type="InterPro" id="IPR009081">
    <property type="entry name" value="PP-bd_ACP"/>
</dbReference>
<proteinExistence type="predicted"/>
<dbReference type="InterPro" id="IPR049900">
    <property type="entry name" value="PKS_mFAS_DH"/>
</dbReference>
<feature type="region of interest" description="N-terminal hotdog fold" evidence="5">
    <location>
        <begin position="819"/>
        <end position="941"/>
    </location>
</feature>
<name>A0A4R5A1G5_9ACTN</name>
<dbReference type="PROSITE" id="PS52004">
    <property type="entry name" value="KS3_2"/>
    <property type="match status" value="2"/>
</dbReference>
<dbReference type="GO" id="GO:0031177">
    <property type="term" value="F:phosphopantetheine binding"/>
    <property type="evidence" value="ECO:0007669"/>
    <property type="project" value="InterPro"/>
</dbReference>
<dbReference type="InterPro" id="IPR049552">
    <property type="entry name" value="PKS_DH_N"/>
</dbReference>
<dbReference type="CDD" id="cd08956">
    <property type="entry name" value="KR_3_FAS_SDR_x"/>
    <property type="match status" value="1"/>
</dbReference>
<keyword evidence="2" id="KW-0597">Phosphoprotein</keyword>
<dbReference type="SMART" id="SM00825">
    <property type="entry name" value="PKS_KS"/>
    <property type="match status" value="1"/>
</dbReference>
<evidence type="ECO:0000256" key="5">
    <source>
        <dbReference type="PROSITE-ProRule" id="PRU01363"/>
    </source>
</evidence>
<evidence type="ECO:0000256" key="4">
    <source>
        <dbReference type="ARBA" id="ARBA00023315"/>
    </source>
</evidence>
<feature type="domain" description="Ketosynthase family 3 (KS3)" evidence="7">
    <location>
        <begin position="1597"/>
        <end position="1695"/>
    </location>
</feature>
<evidence type="ECO:0000259" key="8">
    <source>
        <dbReference type="PROSITE" id="PS52019"/>
    </source>
</evidence>
<dbReference type="Gene3D" id="3.10.129.110">
    <property type="entry name" value="Polyketide synthase dehydratase"/>
    <property type="match status" value="1"/>
</dbReference>
<feature type="domain" description="PKS/mFAS DH" evidence="8">
    <location>
        <begin position="819"/>
        <end position="1091"/>
    </location>
</feature>
<dbReference type="InterPro" id="IPR020841">
    <property type="entry name" value="PKS_Beta-ketoAc_synthase_dom"/>
</dbReference>
<keyword evidence="4" id="KW-0012">Acyltransferase</keyword>
<dbReference type="Pfam" id="PF00550">
    <property type="entry name" value="PP-binding"/>
    <property type="match status" value="1"/>
</dbReference>
<feature type="region of interest" description="C-terminal hotdog fold" evidence="5">
    <location>
        <begin position="954"/>
        <end position="1091"/>
    </location>
</feature>
<reference evidence="9 10" key="1">
    <citation type="submission" date="2019-03" db="EMBL/GenBank/DDBJ databases">
        <title>Draft genome sequences of novel Actinobacteria.</title>
        <authorList>
            <person name="Sahin N."/>
            <person name="Ay H."/>
            <person name="Saygin H."/>
        </authorList>
    </citation>
    <scope>NUCLEOTIDE SEQUENCE [LARGE SCALE GENOMIC DNA]</scope>
    <source>
        <strain evidence="9 10">H3C3</strain>
    </source>
</reference>
<feature type="active site" description="Proton acceptor; for dehydratase activity" evidence="5">
    <location>
        <position position="851"/>
    </location>
</feature>
<evidence type="ECO:0000256" key="3">
    <source>
        <dbReference type="ARBA" id="ARBA00022679"/>
    </source>
</evidence>
<dbReference type="GO" id="GO:0004315">
    <property type="term" value="F:3-oxoacyl-[acyl-carrier-protein] synthase activity"/>
    <property type="evidence" value="ECO:0007669"/>
    <property type="project" value="InterPro"/>
</dbReference>
<dbReference type="SUPFAM" id="SSF52151">
    <property type="entry name" value="FabD/lysophospholipase-like"/>
    <property type="match status" value="1"/>
</dbReference>
<dbReference type="Gene3D" id="3.40.50.720">
    <property type="entry name" value="NAD(P)-binding Rossmann-like Domain"/>
    <property type="match status" value="1"/>
</dbReference>
<dbReference type="Gene3D" id="3.40.366.10">
    <property type="entry name" value="Malonyl-Coenzyme A Acyl Carrier Protein, domain 2"/>
    <property type="match status" value="1"/>
</dbReference>
<sequence>STTRHGGFLHDASEFDAEFFGISPREALATDPQQRLLLETAWEAVERAGLDPTSLRGSRTGVFTGIMYSDYGSRLQHAPRDFEGYLSNGSAPSIASGRIAYTLGLEGPAVTVDTACSSSLVALHLAGQALRSGECSLALAGGATVMATPTTFVEFSRQRGLAPDGRCKAFSADADGTGWSEGAGLLLVERLSDAERLGHPVLAVVRGSAVNQDGASNGLTAPNGPSQQRVIRAALAAARLTPRDVDAVEAHGTGTTLGDPIEAQALQSAYGADREEPLWLGSVKSNLGHTQAAAGVAGIIKMVMAMRHGTLPKTLHADEPSPHIDWTAGSVRLLTEPVPWEPDGRPRRAAVSSFGISGTNAHVILEQPPARASARASADAPAATGGVAVWTLSARTPRALADQAGRLLDLVSAEPAPEAGAVAHALATTRTLFDHRAVIVGDHRAALRALALGGDDPSLVRGDASRPDGLAFLFTGQGSQRAGMGRELHAAYPVFADAFDEILTHFDPALRDIIFTDDDGTLDQTLHTQPALFALEVALYRLYTSWGLTPSHLAGHSIGEIAAAHCAEVLSLDDACTLVATRAQLMQSAPSGGAMTAIQATEDEILPMLGDRVSIAAINGPTTIVIAGDPDAVQPIAEHWKQHGRKTKNLKVSHAFHSPHMDPVLDQFQTVTETLTHHTPTIPVITTLDGQPITQFTPDHWTRHLRGTVRFTDAITTLHNHNVTTYLELGPDNTLTTITAATLDTTPALAAAILPDRPETDTVLLAAATAHTHGHTIAWPTHGTPTDLPTYPFQRQRYWLEPRAGRGDVRAAGLGAQDHGLLSAAVDLADGQTTVLTGLLSPHTHPWLADHGVNGTPLLPGTAFAELALHAGARSGCGRVDELTLETPLPLSVPTVVQVTVGAPDGDDRRTVTVHSRPEDGDTADWTRHATGLLSPAVRAEPPASPIEWPPAGATPVDLTDLTIRTADAGLDYGPAFEGPQAAWTRGDDFYVEVALPDALHPDARRFGAHPSLLDMALRPLALGADPGTVRLPFSWSGTTLHSRAPVTALRVRLSASGPDRYAVAATDPQGLPVLSVEALALRTVAADRIVAGRLPILEEEWVPVGPAEPATDFDLAEFPAGTVEETTTRALELLRTHLASPSTDRTLMLVTRGAVGDGPRDPAQTAVWGLVRAARAEHPGRFVLADTDGSDASRAALAGAVATGEPELSLRAGAAFAPRLVRGEPAPAVPFDPDGTVLITGGTGALGAELARHLAVRHGVRDLLLLSRSGPDAPGAADLTAELAGHGARARVVACDAADRAALAGLLAGETITSVIHAAGILDDGVVTSLTPDRLHAVLRPKAAAAWNLHELATGLRHFVLFSSVAGVLGSAGQSAYAAANAYLDGLADHRHALGLPAASFAWGLWEATSEGDAVIGMAGRLEERDRTRLRRAGLAPLDVADGLAVFDARLGSARTTATPLDLGALRVLAAEDGLPAMLRGLVRTAPPARERRPAGSVLEMVRAVVAGVLGHPDAAGIDVERPFTELGLDSLTAVELRNRLSGLLERALPATLVFDHPSPAVLAAHLEAELDGTRGGTRDGTRDGTDAAVVAAPADEPLAIIGIACRFPGGISSPEELWRLVAEGGDAVGEFPEDRGWDVAALFDPDPEHAGTSTTRHGGFLHDASEFDAEFFGISPREALATDPQQRLLLETA</sequence>